<keyword evidence="7" id="KW-1185">Reference proteome</keyword>
<dbReference type="InterPro" id="IPR017853">
    <property type="entry name" value="GH"/>
</dbReference>
<keyword evidence="4" id="KW-0732">Signal</keyword>
<name>A0ABX5LP00_9BACT</name>
<dbReference type="Pfam" id="PF00150">
    <property type="entry name" value="Cellulase"/>
    <property type="match status" value="1"/>
</dbReference>
<accession>A0ABX5LP00</accession>
<protein>
    <submittedName>
        <fullName evidence="6">Cellulase (Glycosyl hydrolase family 5)</fullName>
    </submittedName>
</protein>
<proteinExistence type="inferred from homology"/>
<feature type="chain" id="PRO_5046719155" evidence="4">
    <location>
        <begin position="20"/>
        <end position="108"/>
    </location>
</feature>
<dbReference type="Proteomes" id="UP000245523">
    <property type="component" value="Unassembled WGS sequence"/>
</dbReference>
<comment type="caution">
    <text evidence="6">The sequence shown here is derived from an EMBL/GenBank/DDBJ whole genome shotgun (WGS) entry which is preliminary data.</text>
</comment>
<dbReference type="RefSeq" id="WP_269843930.1">
    <property type="nucleotide sequence ID" value="NZ_QGHD01000011.1"/>
</dbReference>
<evidence type="ECO:0000259" key="5">
    <source>
        <dbReference type="Pfam" id="PF00150"/>
    </source>
</evidence>
<sequence length="108" mass="11866">MKQWIPLTLAAAFATSAFALPHSSELVTPMGLGYNIGNTMEVPNDPTGWGNPFPTKEYVQSIKKLGFNTVRIPCAWDSHATNGTINASWLDSVKTVVDYVIDEACMRF</sequence>
<organism evidence="6 7">
    <name type="scientific">Hallerella porci</name>
    <dbReference type="NCBI Taxonomy" id="1945871"/>
    <lineage>
        <taxon>Bacteria</taxon>
        <taxon>Pseudomonadati</taxon>
        <taxon>Fibrobacterota</taxon>
        <taxon>Fibrobacteria</taxon>
        <taxon>Fibrobacterales</taxon>
        <taxon>Fibrobacteraceae</taxon>
        <taxon>Hallerella</taxon>
    </lineage>
</organism>
<evidence type="ECO:0000256" key="4">
    <source>
        <dbReference type="SAM" id="SignalP"/>
    </source>
</evidence>
<keyword evidence="1 3" id="KW-0378">Hydrolase</keyword>
<evidence type="ECO:0000256" key="2">
    <source>
        <dbReference type="ARBA" id="ARBA00023295"/>
    </source>
</evidence>
<feature type="domain" description="Glycoside hydrolase family 5" evidence="5">
    <location>
        <begin position="39"/>
        <end position="102"/>
    </location>
</feature>
<gene>
    <name evidence="6" type="ORF">B0H50_11157</name>
</gene>
<feature type="signal peptide" evidence="4">
    <location>
        <begin position="1"/>
        <end position="19"/>
    </location>
</feature>
<dbReference type="InterPro" id="IPR001547">
    <property type="entry name" value="Glyco_hydro_5"/>
</dbReference>
<reference evidence="6 7" key="1">
    <citation type="submission" date="2018-05" db="EMBL/GenBank/DDBJ databases">
        <title>Animal gut microbial communities from fecal samples from Wisconsin, USA.</title>
        <authorList>
            <person name="Neumann A."/>
        </authorList>
    </citation>
    <scope>NUCLEOTIDE SEQUENCE [LARGE SCALE GENOMIC DNA]</scope>
    <source>
        <strain evidence="6 7">UWS4</strain>
    </source>
</reference>
<dbReference type="EMBL" id="QGHD01000011">
    <property type="protein sequence ID" value="PWL01183.1"/>
    <property type="molecule type" value="Genomic_DNA"/>
</dbReference>
<keyword evidence="2 3" id="KW-0326">Glycosidase</keyword>
<dbReference type="SUPFAM" id="SSF51445">
    <property type="entry name" value="(Trans)glycosidases"/>
    <property type="match status" value="1"/>
</dbReference>
<dbReference type="GO" id="GO:0016787">
    <property type="term" value="F:hydrolase activity"/>
    <property type="evidence" value="ECO:0007669"/>
    <property type="project" value="UniProtKB-KW"/>
</dbReference>
<evidence type="ECO:0000256" key="1">
    <source>
        <dbReference type="ARBA" id="ARBA00022801"/>
    </source>
</evidence>
<comment type="similarity">
    <text evidence="3">Belongs to the glycosyl hydrolase 5 (cellulase A) family.</text>
</comment>
<evidence type="ECO:0000256" key="3">
    <source>
        <dbReference type="RuleBase" id="RU361153"/>
    </source>
</evidence>
<evidence type="ECO:0000313" key="7">
    <source>
        <dbReference type="Proteomes" id="UP000245523"/>
    </source>
</evidence>
<dbReference type="Gene3D" id="3.20.20.80">
    <property type="entry name" value="Glycosidases"/>
    <property type="match status" value="1"/>
</dbReference>
<evidence type="ECO:0000313" key="6">
    <source>
        <dbReference type="EMBL" id="PWL01183.1"/>
    </source>
</evidence>